<dbReference type="Pfam" id="PF20062">
    <property type="entry name" value="DUF6461"/>
    <property type="match status" value="1"/>
</dbReference>
<dbReference type="STRING" id="1179773.BN6_51530"/>
<dbReference type="AlphaFoldDB" id="K0K696"/>
<dbReference type="InterPro" id="IPR045592">
    <property type="entry name" value="DUF6461"/>
</dbReference>
<protein>
    <submittedName>
        <fullName evidence="1">Uncharacterized protein</fullName>
    </submittedName>
</protein>
<dbReference type="eggNOG" id="ENOG502Z8X4">
    <property type="taxonomic scope" value="Bacteria"/>
</dbReference>
<dbReference type="OrthoDB" id="4485313at2"/>
<dbReference type="RefSeq" id="WP_015102531.1">
    <property type="nucleotide sequence ID" value="NC_019673.1"/>
</dbReference>
<sequence>MGKIEEFAVTVSAALPEVAALVPTGPAARLGRWEAVRWYRDEDMSPVRSAVHGLGDVFAERLLGALELALDRLSVPIAPELVAGLAQPPDRQFTMSFVVRDGSTAKAAVSIVDQLYPGAVDLVLELVQALRDTASVPDATGDEEQIAARHGAAHFALAVVVSAAVVRSLGPLPVAVSAAVVGVALGAAVLVLPDVPKPAAYPAAVLAKRRAEYRFPQWASSVATVADHRFLLTEGQVPADVDFSGNGLVAAVAGGVAVRTGLAEGRVPVSVRVLAGAPEEVTVAGWDEVAEVGWTAPEGGGCLDGAQPVTGYLPGHRVSRWEAPPWPGEYRVRVHASGRDEGDEGDETYLLEVWPAPAEPEVVHKRTDRLGHRLRGEPEPAVRILPYAEHRWIYKSPLQVAATITVVRGLTAEEVIGALGGRPLEVAPGGVGHQPLQAVLAVDDVVVVVEENGYEGSDHVKLPVLSREGRAGSLYWNVNANYRLMLAEGGELVFRGDPLHDAGAPHTEDLDFEDYRYRHAMGLTVISRFVGRGFSPADLAQVRESGLHFELVD</sequence>
<dbReference type="PATRIC" id="fig|1179773.3.peg.5180"/>
<reference evidence="1 2" key="1">
    <citation type="journal article" date="2012" name="BMC Genomics">
        <title>Complete genome sequence of Saccharothrix espanaensis DSM 44229T and comparison to the other completely sequenced Pseudonocardiaceae.</title>
        <authorList>
            <person name="Strobel T."/>
            <person name="Al-Dilaimi A."/>
            <person name="Blom J."/>
            <person name="Gessner A."/>
            <person name="Kalinowski J."/>
            <person name="Luzhetska M."/>
            <person name="Puhler A."/>
            <person name="Szczepanowski R."/>
            <person name="Bechthold A."/>
            <person name="Ruckert C."/>
        </authorList>
    </citation>
    <scope>NUCLEOTIDE SEQUENCE [LARGE SCALE GENOMIC DNA]</scope>
    <source>
        <strain evidence="2">ATCC 51144 / DSM 44229 / JCM 9112 / NBRC 15066 / NRRL 15764</strain>
    </source>
</reference>
<gene>
    <name evidence="1" type="ordered locus">BN6_51530</name>
</gene>
<name>K0K696_SACES</name>
<dbReference type="BioCyc" id="SESP1179773:BN6_RS24935-MONOMER"/>
<organism evidence="1 2">
    <name type="scientific">Saccharothrix espanaensis (strain ATCC 51144 / DSM 44229 / JCM 9112 / NBRC 15066 / NRRL 15764)</name>
    <dbReference type="NCBI Taxonomy" id="1179773"/>
    <lineage>
        <taxon>Bacteria</taxon>
        <taxon>Bacillati</taxon>
        <taxon>Actinomycetota</taxon>
        <taxon>Actinomycetes</taxon>
        <taxon>Pseudonocardiales</taxon>
        <taxon>Pseudonocardiaceae</taxon>
        <taxon>Saccharothrix</taxon>
    </lineage>
</organism>
<dbReference type="Proteomes" id="UP000006281">
    <property type="component" value="Chromosome"/>
</dbReference>
<keyword evidence="2" id="KW-1185">Reference proteome</keyword>
<proteinExistence type="predicted"/>
<accession>K0K696</accession>
<evidence type="ECO:0000313" key="2">
    <source>
        <dbReference type="Proteomes" id="UP000006281"/>
    </source>
</evidence>
<evidence type="ECO:0000313" key="1">
    <source>
        <dbReference type="EMBL" id="CCH32419.1"/>
    </source>
</evidence>
<dbReference type="HOGENOM" id="CLU_023725_0_0_11"/>
<dbReference type="KEGG" id="sesp:BN6_51530"/>
<dbReference type="EMBL" id="HE804045">
    <property type="protein sequence ID" value="CCH32419.1"/>
    <property type="molecule type" value="Genomic_DNA"/>
</dbReference>